<organism evidence="1 2">
    <name type="scientific">Clavelina lepadiformis</name>
    <name type="common">Light-bulb sea squirt</name>
    <name type="synonym">Ascidia lepadiformis</name>
    <dbReference type="NCBI Taxonomy" id="159417"/>
    <lineage>
        <taxon>Eukaryota</taxon>
        <taxon>Metazoa</taxon>
        <taxon>Chordata</taxon>
        <taxon>Tunicata</taxon>
        <taxon>Ascidiacea</taxon>
        <taxon>Aplousobranchia</taxon>
        <taxon>Clavelinidae</taxon>
        <taxon>Clavelina</taxon>
    </lineage>
</organism>
<dbReference type="Proteomes" id="UP001642483">
    <property type="component" value="Unassembled WGS sequence"/>
</dbReference>
<dbReference type="EMBL" id="CAWYQH010000141">
    <property type="protein sequence ID" value="CAK8694036.1"/>
    <property type="molecule type" value="Genomic_DNA"/>
</dbReference>
<name>A0ABP0GSV2_CLALP</name>
<protein>
    <submittedName>
        <fullName evidence="1">Uncharacterized protein</fullName>
    </submittedName>
</protein>
<sequence length="103" mass="11932">MSNCAFSFFISSNTWKWCQYRCHTNDTIVMTYKEDTQAILFLEENLFFFMLNKKCPLSLSVNGCKLVYFNVGFTASGSCSIGYMLSKDFLYFLKMFIGAKARL</sequence>
<evidence type="ECO:0000313" key="2">
    <source>
        <dbReference type="Proteomes" id="UP001642483"/>
    </source>
</evidence>
<evidence type="ECO:0000313" key="1">
    <source>
        <dbReference type="EMBL" id="CAK8694036.1"/>
    </source>
</evidence>
<keyword evidence="2" id="KW-1185">Reference proteome</keyword>
<accession>A0ABP0GSV2</accession>
<gene>
    <name evidence="1" type="ORF">CVLEPA_LOCUS27311</name>
</gene>
<proteinExistence type="predicted"/>
<reference evidence="1 2" key="1">
    <citation type="submission" date="2024-02" db="EMBL/GenBank/DDBJ databases">
        <authorList>
            <person name="Daric V."/>
            <person name="Darras S."/>
        </authorList>
    </citation>
    <scope>NUCLEOTIDE SEQUENCE [LARGE SCALE GENOMIC DNA]</scope>
</reference>
<comment type="caution">
    <text evidence="1">The sequence shown here is derived from an EMBL/GenBank/DDBJ whole genome shotgun (WGS) entry which is preliminary data.</text>
</comment>